<dbReference type="Proteomes" id="UP000004535">
    <property type="component" value="Unassembled WGS sequence"/>
</dbReference>
<proteinExistence type="predicted"/>
<reference evidence="2 3" key="1">
    <citation type="journal article" date="2012" name="J. Bacteriol.">
        <title>Draft Genome Sequence Determination for Cystic Fibrosis and Chronic Granulomatous Disease Burkholderia multivorans Isolates.</title>
        <authorList>
            <person name="Varga J.J."/>
            <person name="Losada L."/>
            <person name="Zelazny A.M."/>
            <person name="Brinkac L."/>
            <person name="Harkins D."/>
            <person name="Radune D."/>
            <person name="Hostetler J."/>
            <person name="Sampaio E.P."/>
            <person name="Ronning C.M."/>
            <person name="Nierman W.C."/>
            <person name="Greenberg D.E."/>
            <person name="Holland S.M."/>
            <person name="Goldberg J.B."/>
        </authorList>
    </citation>
    <scope>NUCLEOTIDE SEQUENCE [LARGE SCALE GENOMIC DNA]</scope>
    <source>
        <strain evidence="2 3">CGD2</strain>
    </source>
</reference>
<protein>
    <submittedName>
        <fullName evidence="2">Uncharacterized protein</fullName>
    </submittedName>
</protein>
<evidence type="ECO:0000256" key="1">
    <source>
        <dbReference type="SAM" id="MobiDB-lite"/>
    </source>
</evidence>
<dbReference type="EMBL" id="ACFC01000018">
    <property type="protein sequence ID" value="EEE04090.1"/>
    <property type="molecule type" value="Genomic_DNA"/>
</dbReference>
<dbReference type="AlphaFoldDB" id="B9BYL9"/>
<gene>
    <name evidence="2" type="ORF">BURMUCGD2_3575</name>
</gene>
<sequence length="50" mass="5308">MIPGAAQRRCAARAMKKRRDLRHGASAGIAGSSGGSVQQHFPAPDPYRAF</sequence>
<organism evidence="2 3">
    <name type="scientific">Burkholderia multivorans CGD2</name>
    <dbReference type="NCBI Taxonomy" id="513052"/>
    <lineage>
        <taxon>Bacteria</taxon>
        <taxon>Pseudomonadati</taxon>
        <taxon>Pseudomonadota</taxon>
        <taxon>Betaproteobacteria</taxon>
        <taxon>Burkholderiales</taxon>
        <taxon>Burkholderiaceae</taxon>
        <taxon>Burkholderia</taxon>
        <taxon>Burkholderia cepacia complex</taxon>
    </lineage>
</organism>
<evidence type="ECO:0000313" key="3">
    <source>
        <dbReference type="Proteomes" id="UP000004535"/>
    </source>
</evidence>
<accession>B9BYL9</accession>
<evidence type="ECO:0000313" key="2">
    <source>
        <dbReference type="EMBL" id="EEE04090.1"/>
    </source>
</evidence>
<feature type="compositionally biased region" description="Basic residues" evidence="1">
    <location>
        <begin position="10"/>
        <end position="21"/>
    </location>
</feature>
<feature type="region of interest" description="Disordered" evidence="1">
    <location>
        <begin position="1"/>
        <end position="50"/>
    </location>
</feature>
<name>B9BYL9_9BURK</name>
<comment type="caution">
    <text evidence="2">The sequence shown here is derived from an EMBL/GenBank/DDBJ whole genome shotgun (WGS) entry which is preliminary data.</text>
</comment>